<reference evidence="3 4" key="1">
    <citation type="submission" date="2019-12" db="EMBL/GenBank/DDBJ databases">
        <title>Full genome sequence of a Bacillus safensis strain isolated from commercially available natto in Indonesia.</title>
        <authorList>
            <person name="Yoshida M."/>
            <person name="Uomi M."/>
            <person name="Waturangi D."/>
            <person name="Ekaputri J.J."/>
            <person name="Setiamarga D.H.E."/>
        </authorList>
    </citation>
    <scope>NUCLEOTIDE SEQUENCE [LARGE SCALE GENOMIC DNA]</scope>
    <source>
        <strain evidence="3 4">IDN1</strain>
    </source>
</reference>
<comment type="similarity">
    <text evidence="1">Belongs to the bacterial solute-binding protein 8 family.</text>
</comment>
<dbReference type="Pfam" id="PF01497">
    <property type="entry name" value="Peripla_BP_2"/>
    <property type="match status" value="1"/>
</dbReference>
<evidence type="ECO:0000313" key="4">
    <source>
        <dbReference type="Proteomes" id="UP000464658"/>
    </source>
</evidence>
<name>A0A5S9MK44_BACIA</name>
<evidence type="ECO:0000259" key="2">
    <source>
        <dbReference type="PROSITE" id="PS50983"/>
    </source>
</evidence>
<proteinExistence type="inferred from homology"/>
<accession>A0A5S9MK44</accession>
<dbReference type="InterPro" id="IPR002491">
    <property type="entry name" value="ABC_transptr_periplasmic_BD"/>
</dbReference>
<sequence length="96" mass="10570">MDEMLSVIHAKNAAGDQTGWVQMTEESIIKRNPDVIVTIDGSGLADLKKKDGWNAMKAVKEKQVFQLNTDLASRPGPRLVEGVEALAKNVYPDTFK</sequence>
<evidence type="ECO:0000256" key="1">
    <source>
        <dbReference type="ARBA" id="ARBA00008814"/>
    </source>
</evidence>
<dbReference type="InterPro" id="IPR050902">
    <property type="entry name" value="ABC_Transporter_SBP"/>
</dbReference>
<dbReference type="EMBL" id="AP021906">
    <property type="protein sequence ID" value="BBP92229.1"/>
    <property type="molecule type" value="Genomic_DNA"/>
</dbReference>
<dbReference type="Gene3D" id="3.40.50.1980">
    <property type="entry name" value="Nitrogenase molybdenum iron protein domain"/>
    <property type="match status" value="1"/>
</dbReference>
<organism evidence="3 4">
    <name type="scientific">Bacillus safensis</name>
    <dbReference type="NCBI Taxonomy" id="561879"/>
    <lineage>
        <taxon>Bacteria</taxon>
        <taxon>Bacillati</taxon>
        <taxon>Bacillota</taxon>
        <taxon>Bacilli</taxon>
        <taxon>Bacillales</taxon>
        <taxon>Bacillaceae</taxon>
        <taxon>Bacillus</taxon>
    </lineage>
</organism>
<feature type="domain" description="Fe/B12 periplasmic-binding" evidence="2">
    <location>
        <begin position="1"/>
        <end position="94"/>
    </location>
</feature>
<gene>
    <name evidence="3" type="ORF">BsIDN1_58470</name>
</gene>
<dbReference type="PANTHER" id="PTHR30535:SF34">
    <property type="entry name" value="MOLYBDATE-BINDING PROTEIN MOLA"/>
    <property type="match status" value="1"/>
</dbReference>
<dbReference type="Proteomes" id="UP000464658">
    <property type="component" value="Chromosome"/>
</dbReference>
<protein>
    <recommendedName>
        <fullName evidence="2">Fe/B12 periplasmic-binding domain-containing protein</fullName>
    </recommendedName>
</protein>
<dbReference type="PROSITE" id="PS50983">
    <property type="entry name" value="FE_B12_PBP"/>
    <property type="match status" value="1"/>
</dbReference>
<dbReference type="AlphaFoldDB" id="A0A5S9MK44"/>
<dbReference type="SUPFAM" id="SSF53807">
    <property type="entry name" value="Helical backbone' metal receptor"/>
    <property type="match status" value="1"/>
</dbReference>
<dbReference type="GO" id="GO:0071281">
    <property type="term" value="P:cellular response to iron ion"/>
    <property type="evidence" value="ECO:0007669"/>
    <property type="project" value="TreeGrafter"/>
</dbReference>
<evidence type="ECO:0000313" key="3">
    <source>
        <dbReference type="EMBL" id="BBP92229.1"/>
    </source>
</evidence>
<dbReference type="PANTHER" id="PTHR30535">
    <property type="entry name" value="VITAMIN B12-BINDING PROTEIN"/>
    <property type="match status" value="1"/>
</dbReference>